<feature type="domain" description="MacB-like periplasmic core" evidence="9">
    <location>
        <begin position="25"/>
        <end position="272"/>
    </location>
</feature>
<organism evidence="10 11">
    <name type="scientific">Paludibaculum fermentans</name>
    <dbReference type="NCBI Taxonomy" id="1473598"/>
    <lineage>
        <taxon>Bacteria</taxon>
        <taxon>Pseudomonadati</taxon>
        <taxon>Acidobacteriota</taxon>
        <taxon>Terriglobia</taxon>
        <taxon>Bryobacterales</taxon>
        <taxon>Bryobacteraceae</taxon>
        <taxon>Paludibaculum</taxon>
    </lineage>
</organism>
<dbReference type="Pfam" id="PF02687">
    <property type="entry name" value="FtsX"/>
    <property type="match status" value="2"/>
</dbReference>
<dbReference type="InterPro" id="IPR025857">
    <property type="entry name" value="MacB_PCD"/>
</dbReference>
<dbReference type="AlphaFoldDB" id="A0A7S7NXZ0"/>
<dbReference type="RefSeq" id="WP_194453486.1">
    <property type="nucleotide sequence ID" value="NZ_CP063849.1"/>
</dbReference>
<gene>
    <name evidence="10" type="ORF">IRI77_18390</name>
</gene>
<evidence type="ECO:0000256" key="7">
    <source>
        <dbReference type="SAM" id="Phobius"/>
    </source>
</evidence>
<protein>
    <submittedName>
        <fullName evidence="10">ABC transporter permease</fullName>
    </submittedName>
</protein>
<evidence type="ECO:0000313" key="10">
    <source>
        <dbReference type="EMBL" id="QOY91832.1"/>
    </source>
</evidence>
<feature type="domain" description="ABC3 transporter permease C-terminal" evidence="8">
    <location>
        <begin position="731"/>
        <end position="844"/>
    </location>
</feature>
<accession>A0A7S7NXZ0</accession>
<feature type="transmembrane region" description="Helical" evidence="7">
    <location>
        <begin position="26"/>
        <end position="46"/>
    </location>
</feature>
<evidence type="ECO:0000256" key="5">
    <source>
        <dbReference type="ARBA" id="ARBA00023136"/>
    </source>
</evidence>
<evidence type="ECO:0000256" key="1">
    <source>
        <dbReference type="ARBA" id="ARBA00004651"/>
    </source>
</evidence>
<evidence type="ECO:0000313" key="11">
    <source>
        <dbReference type="Proteomes" id="UP000593892"/>
    </source>
</evidence>
<reference evidence="10 11" key="1">
    <citation type="submission" date="2020-10" db="EMBL/GenBank/DDBJ databases">
        <title>Complete genome sequence of Paludibaculum fermentans P105T, a facultatively anaerobic acidobacterium capable of dissimilatory Fe(III) reduction.</title>
        <authorList>
            <person name="Dedysh S.N."/>
            <person name="Beletsky A.V."/>
            <person name="Kulichevskaya I.S."/>
            <person name="Mardanov A.V."/>
            <person name="Ravin N.V."/>
        </authorList>
    </citation>
    <scope>NUCLEOTIDE SEQUENCE [LARGE SCALE GENOMIC DNA]</scope>
    <source>
        <strain evidence="10 11">P105</strain>
    </source>
</reference>
<keyword evidence="3 7" id="KW-0812">Transmembrane</keyword>
<feature type="transmembrane region" description="Helical" evidence="7">
    <location>
        <begin position="370"/>
        <end position="396"/>
    </location>
</feature>
<dbReference type="KEGG" id="pfer:IRI77_18390"/>
<feature type="transmembrane region" description="Helical" evidence="7">
    <location>
        <begin position="720"/>
        <end position="753"/>
    </location>
</feature>
<sequence length="851" mass="90409">MTLPETILHDVRYGFRMLRRSPGTTLVTILVLAAGIGVSTAVFTGYKAMVARPLDAHAPEEMVNLGLKRDSAAPQYSFSYPDYEVLRDSLHCFNGLIAFRPAQLVYSAVSGVRKERAPSPGGALGQLGLLRQGVGSAETASVFMVSENYFRVLGVSMIQGRGFEAMGPAELAAAPPVLLSENYWQRRFGGDVAAIGKTIYLNGAAFTISGITPHNFVGTGVGAPAFWLPLSAEPLVHGDPQWLRNREEQPYRLFGRLAPGVSAAGARAEVNAAAEHLRSLHAPRSAWSKQASALVWPGSPFPLPLTEYGGLMLATILVLAAAGMVLVVASANVGSLQLARSRARENEMRTRLSLGASRSRLVRQLITESALIGVLAGALALLLTQAMLHQAAAMMANAVPGEYGGLVFDVAPDLEIFAFVCAISLIAGLLSGLAPAMEGSRFSLSSGSRGGTASARSRRLQDALVIAQVALSLVLVAAANTAIRSSVRSVSIDTGYETQQVLALSVQFPETLKYSAPQKRNLIEELRTRLAALPGVGGVTSARPPVDAGSRTIAATLEAAPTQSVLHYTRVEPNYFETLAIPFQRGGSFPQHGSRGVVLSESAAAALWPGQNPVGRSLRPGPVDDRRHELNDMVADGPAYTVLGVVRDTRAVEFHPTDSQRIYLSLPADELRNYPILVRTRTDPEQLVRAIDALLASVDPNLMADCSTLAQLQHQTAPFIVAALTALIASSIGLVALLLALLGIWSTVSYIVVLRTREVGIRMAMGAQRSDVLQLILKESVRPILGGLVAGGVLAAGGSYSARGVLYGMNGIDWLSLAVDSVGFLIIGLLACYPPAWRATRVDPQVALRHE</sequence>
<feature type="transmembrane region" description="Helical" evidence="7">
    <location>
        <begin position="308"/>
        <end position="334"/>
    </location>
</feature>
<evidence type="ECO:0000256" key="4">
    <source>
        <dbReference type="ARBA" id="ARBA00022989"/>
    </source>
</evidence>
<keyword evidence="11" id="KW-1185">Reference proteome</keyword>
<evidence type="ECO:0000256" key="6">
    <source>
        <dbReference type="ARBA" id="ARBA00038076"/>
    </source>
</evidence>
<dbReference type="GO" id="GO:0022857">
    <property type="term" value="F:transmembrane transporter activity"/>
    <property type="evidence" value="ECO:0007669"/>
    <property type="project" value="TreeGrafter"/>
</dbReference>
<name>A0A7S7NXZ0_PALFE</name>
<evidence type="ECO:0000259" key="8">
    <source>
        <dbReference type="Pfam" id="PF02687"/>
    </source>
</evidence>
<comment type="subcellular location">
    <subcellularLocation>
        <location evidence="1">Cell membrane</location>
        <topology evidence="1">Multi-pass membrane protein</topology>
    </subcellularLocation>
</comment>
<dbReference type="GO" id="GO:0005886">
    <property type="term" value="C:plasma membrane"/>
    <property type="evidence" value="ECO:0007669"/>
    <property type="project" value="UniProtKB-SubCell"/>
</dbReference>
<comment type="similarity">
    <text evidence="6">Belongs to the ABC-4 integral membrane protein family.</text>
</comment>
<feature type="transmembrane region" description="Helical" evidence="7">
    <location>
        <begin position="463"/>
        <end position="483"/>
    </location>
</feature>
<dbReference type="PANTHER" id="PTHR30572">
    <property type="entry name" value="MEMBRANE COMPONENT OF TRANSPORTER-RELATED"/>
    <property type="match status" value="1"/>
</dbReference>
<dbReference type="NCBIfam" id="TIGR03434">
    <property type="entry name" value="ADOP"/>
    <property type="match status" value="1"/>
</dbReference>
<evidence type="ECO:0000256" key="2">
    <source>
        <dbReference type="ARBA" id="ARBA00022475"/>
    </source>
</evidence>
<proteinExistence type="inferred from homology"/>
<evidence type="ECO:0000256" key="3">
    <source>
        <dbReference type="ARBA" id="ARBA00022692"/>
    </source>
</evidence>
<dbReference type="InterPro" id="IPR003838">
    <property type="entry name" value="ABC3_permease_C"/>
</dbReference>
<dbReference type="Pfam" id="PF12704">
    <property type="entry name" value="MacB_PCD"/>
    <property type="match status" value="2"/>
</dbReference>
<feature type="domain" description="ABC3 transporter permease C-terminal" evidence="8">
    <location>
        <begin position="321"/>
        <end position="439"/>
    </location>
</feature>
<dbReference type="PANTHER" id="PTHR30572:SF4">
    <property type="entry name" value="ABC TRANSPORTER PERMEASE YTRF"/>
    <property type="match status" value="1"/>
</dbReference>
<dbReference type="Proteomes" id="UP000593892">
    <property type="component" value="Chromosome"/>
</dbReference>
<dbReference type="InterPro" id="IPR050250">
    <property type="entry name" value="Macrolide_Exporter_MacB"/>
</dbReference>
<keyword evidence="2" id="KW-1003">Cell membrane</keyword>
<keyword evidence="5 7" id="KW-0472">Membrane</keyword>
<dbReference type="InterPro" id="IPR017800">
    <property type="entry name" value="ADOP"/>
</dbReference>
<evidence type="ECO:0000259" key="9">
    <source>
        <dbReference type="Pfam" id="PF12704"/>
    </source>
</evidence>
<feature type="transmembrane region" description="Helical" evidence="7">
    <location>
        <begin position="416"/>
        <end position="436"/>
    </location>
</feature>
<feature type="transmembrane region" description="Helical" evidence="7">
    <location>
        <begin position="814"/>
        <end position="833"/>
    </location>
</feature>
<keyword evidence="4 7" id="KW-1133">Transmembrane helix</keyword>
<dbReference type="EMBL" id="CP063849">
    <property type="protein sequence ID" value="QOY91832.1"/>
    <property type="molecule type" value="Genomic_DNA"/>
</dbReference>
<feature type="transmembrane region" description="Helical" evidence="7">
    <location>
        <begin position="784"/>
        <end position="802"/>
    </location>
</feature>
<feature type="domain" description="MacB-like periplasmic core" evidence="9">
    <location>
        <begin position="470"/>
        <end position="693"/>
    </location>
</feature>